<evidence type="ECO:0000313" key="4">
    <source>
        <dbReference type="Proteomes" id="UP000612055"/>
    </source>
</evidence>
<evidence type="ECO:0000259" key="2">
    <source>
        <dbReference type="PROSITE" id="PS50800"/>
    </source>
</evidence>
<dbReference type="InterPro" id="IPR036361">
    <property type="entry name" value="SAP_dom_sf"/>
</dbReference>
<protein>
    <recommendedName>
        <fullName evidence="2">SAP domain-containing protein</fullName>
    </recommendedName>
</protein>
<organism evidence="3 4">
    <name type="scientific">Edaphochlamys debaryana</name>
    <dbReference type="NCBI Taxonomy" id="47281"/>
    <lineage>
        <taxon>Eukaryota</taxon>
        <taxon>Viridiplantae</taxon>
        <taxon>Chlorophyta</taxon>
        <taxon>core chlorophytes</taxon>
        <taxon>Chlorophyceae</taxon>
        <taxon>CS clade</taxon>
        <taxon>Chlamydomonadales</taxon>
        <taxon>Chlamydomonadales incertae sedis</taxon>
        <taxon>Edaphochlamys</taxon>
    </lineage>
</organism>
<dbReference type="Proteomes" id="UP000612055">
    <property type="component" value="Unassembled WGS sequence"/>
</dbReference>
<name>A0A836C442_9CHLO</name>
<dbReference type="PROSITE" id="PS50800">
    <property type="entry name" value="SAP"/>
    <property type="match status" value="1"/>
</dbReference>
<dbReference type="Gene3D" id="1.10.720.30">
    <property type="entry name" value="SAP domain"/>
    <property type="match status" value="1"/>
</dbReference>
<dbReference type="OrthoDB" id="546588at2759"/>
<feature type="compositionally biased region" description="Acidic residues" evidence="1">
    <location>
        <begin position="129"/>
        <end position="147"/>
    </location>
</feature>
<keyword evidence="4" id="KW-1185">Reference proteome</keyword>
<dbReference type="SUPFAM" id="SSF68906">
    <property type="entry name" value="SAP domain"/>
    <property type="match status" value="1"/>
</dbReference>
<reference evidence="3" key="1">
    <citation type="journal article" date="2020" name="bioRxiv">
        <title>Comparative genomics of Chlamydomonas.</title>
        <authorList>
            <person name="Craig R.J."/>
            <person name="Hasan A.R."/>
            <person name="Ness R.W."/>
            <person name="Keightley P.D."/>
        </authorList>
    </citation>
    <scope>NUCLEOTIDE SEQUENCE</scope>
    <source>
        <strain evidence="3">CCAP 11/70</strain>
    </source>
</reference>
<accession>A0A836C442</accession>
<dbReference type="InterPro" id="IPR003034">
    <property type="entry name" value="SAP_dom"/>
</dbReference>
<feature type="domain" description="SAP" evidence="2">
    <location>
        <begin position="90"/>
        <end position="124"/>
    </location>
</feature>
<comment type="caution">
    <text evidence="3">The sequence shown here is derived from an EMBL/GenBank/DDBJ whole genome shotgun (WGS) entry which is preliminary data.</text>
</comment>
<sequence length="482" mass="52873">MSAAGSSGGGDGQSPSASRARYVPWETLGVDLTLHIAQVFTDELSPFYDEADLAKVAASCAQVGNATFTGIAESIFTVLSPHFGEELSVTKNSTAADLKKVLKSWGRPQSGKKAELWERICDEVKANPGDDDEDDDEEEGDSEDEEAACGGKGGEGGKGKGASYRCPVARGVRQRIRELRNARITKSKAKEVYGLWPSTVKALPTEPRLVRSIGGMGRVETYAVADVKAAAIRRFKNYAGLMKDRQQSQAWKENYYGTKEDRTARCKAVLAARGVSEEDATRALQHVWHAPFLTDHSSAQLSGPEREAYLGAGALEVANMAHRWLFQSTHTPYRQHYGSLYRFHTFAKSGKFKQIDALERRALDLGLREWAHGQGSLEAALSHPSLPACLKAEVEAAWTKERAERPKRLEQIAALEERRRGIVQRVTAALARHEEPDTALRGQLQSLCYQLATLGARPVSLVPPGSYYDMGLEDGDDVDEDH</sequence>
<feature type="compositionally biased region" description="Gly residues" evidence="1">
    <location>
        <begin position="150"/>
        <end position="160"/>
    </location>
</feature>
<evidence type="ECO:0000313" key="3">
    <source>
        <dbReference type="EMBL" id="KAG2498354.1"/>
    </source>
</evidence>
<gene>
    <name evidence="3" type="ORF">HYH03_003613</name>
</gene>
<dbReference type="EMBL" id="JAEHOE010000010">
    <property type="protein sequence ID" value="KAG2498354.1"/>
    <property type="molecule type" value="Genomic_DNA"/>
</dbReference>
<feature type="region of interest" description="Disordered" evidence="1">
    <location>
        <begin position="123"/>
        <end position="164"/>
    </location>
</feature>
<evidence type="ECO:0000256" key="1">
    <source>
        <dbReference type="SAM" id="MobiDB-lite"/>
    </source>
</evidence>
<dbReference type="AlphaFoldDB" id="A0A836C442"/>
<proteinExistence type="predicted"/>